<protein>
    <submittedName>
        <fullName evidence="3">Unnamed protein product</fullName>
    </submittedName>
</protein>
<dbReference type="SUPFAM" id="SSF117281">
    <property type="entry name" value="Kelch motif"/>
    <property type="match status" value="2"/>
</dbReference>
<keyword evidence="1" id="KW-0880">Kelch repeat</keyword>
<dbReference type="OrthoDB" id="629492at2759"/>
<dbReference type="PANTHER" id="PTHR46093">
    <property type="entry name" value="ACYL-COA-BINDING DOMAIN-CONTAINING PROTEIN 5"/>
    <property type="match status" value="1"/>
</dbReference>
<evidence type="ECO:0000313" key="4">
    <source>
        <dbReference type="Proteomes" id="UP001165121"/>
    </source>
</evidence>
<dbReference type="Pfam" id="PF24681">
    <property type="entry name" value="Kelch_KLHDC2_KLHL20_DRC7"/>
    <property type="match status" value="1"/>
</dbReference>
<dbReference type="EMBL" id="BSXT01000261">
    <property type="protein sequence ID" value="GMF22729.1"/>
    <property type="molecule type" value="Genomic_DNA"/>
</dbReference>
<name>A0A9W6WYK2_9STRA</name>
<dbReference type="PANTHER" id="PTHR46093:SF18">
    <property type="entry name" value="FIBRONECTIN TYPE-III DOMAIN-CONTAINING PROTEIN"/>
    <property type="match status" value="1"/>
</dbReference>
<accession>A0A9W6WYK2</accession>
<evidence type="ECO:0000313" key="3">
    <source>
        <dbReference type="EMBL" id="GMF22729.1"/>
    </source>
</evidence>
<keyword evidence="2" id="KW-0677">Repeat</keyword>
<dbReference type="InterPro" id="IPR015915">
    <property type="entry name" value="Kelch-typ_b-propeller"/>
</dbReference>
<sequence>MRRAAAHIALQRFGLAVDDLVAALGFEPRNKECRAKLQVIVDCAVGRKQTLDVELRYAGVRAAVVLSVRDGWLKRSVRGNPGPAAVNGHTLFRGSNDNIYLFGGRAVREQNPALFALHKNDNSSWDIVPTRETNMPLSRAWHTTSAIGDRKSEWYCVYGGISSRGEDPNVKLLVPATPRGFQWLLPRCLQDPAEIPAPRSGHAAVSITEENGDRAVYMFGGRTKQGVSDQLLILRCSSTEAVTGESDAIESTQSEVVWDQVHSCENHNVGRRTAWPSARDGHSMCLLDGIGAQPQRLIVFGGNGQLNDEKMNDTWLFNLEKKDWTLLQCSGDFPPPRSYHTAHTVGEFLFVIGGRTTQSEDSSVYMLDIGILKWFKVPIPADQALTSRAWHSSVLTEAGKLFVLGGGTYHGPLKDAATLDLGYFQEKAPFLGHTTG</sequence>
<reference evidence="3" key="1">
    <citation type="submission" date="2023-04" db="EMBL/GenBank/DDBJ databases">
        <title>Phytophthora fragariaefolia NBRC 109709.</title>
        <authorList>
            <person name="Ichikawa N."/>
            <person name="Sato H."/>
            <person name="Tonouchi N."/>
        </authorList>
    </citation>
    <scope>NUCLEOTIDE SEQUENCE</scope>
    <source>
        <strain evidence="3">NBRC 109709</strain>
    </source>
</reference>
<evidence type="ECO:0000256" key="2">
    <source>
        <dbReference type="ARBA" id="ARBA00022737"/>
    </source>
</evidence>
<evidence type="ECO:0000256" key="1">
    <source>
        <dbReference type="ARBA" id="ARBA00022441"/>
    </source>
</evidence>
<dbReference type="Gene3D" id="2.120.10.80">
    <property type="entry name" value="Kelch-type beta propeller"/>
    <property type="match status" value="2"/>
</dbReference>
<gene>
    <name evidence="3" type="ORF">Pfra01_000340500</name>
</gene>
<proteinExistence type="predicted"/>
<dbReference type="Proteomes" id="UP001165121">
    <property type="component" value="Unassembled WGS sequence"/>
</dbReference>
<dbReference type="AlphaFoldDB" id="A0A9W6WYK2"/>
<organism evidence="3 4">
    <name type="scientific">Phytophthora fragariaefolia</name>
    <dbReference type="NCBI Taxonomy" id="1490495"/>
    <lineage>
        <taxon>Eukaryota</taxon>
        <taxon>Sar</taxon>
        <taxon>Stramenopiles</taxon>
        <taxon>Oomycota</taxon>
        <taxon>Peronosporomycetes</taxon>
        <taxon>Peronosporales</taxon>
        <taxon>Peronosporaceae</taxon>
        <taxon>Phytophthora</taxon>
    </lineage>
</organism>
<comment type="caution">
    <text evidence="3">The sequence shown here is derived from an EMBL/GenBank/DDBJ whole genome shotgun (WGS) entry which is preliminary data.</text>
</comment>
<keyword evidence="4" id="KW-1185">Reference proteome</keyword>